<dbReference type="Proteomes" id="UP000827986">
    <property type="component" value="Unassembled WGS sequence"/>
</dbReference>
<reference evidence="1" key="1">
    <citation type="submission" date="2021-09" db="EMBL/GenBank/DDBJ databases">
        <title>The genome of Mauremys mutica provides insights into the evolution of semi-aquatic lifestyle.</title>
        <authorList>
            <person name="Gong S."/>
            <person name="Gao Y."/>
        </authorList>
    </citation>
    <scope>NUCLEOTIDE SEQUENCE</scope>
    <source>
        <strain evidence="1">MM-2020</strain>
        <tissue evidence="1">Muscle</tissue>
    </source>
</reference>
<name>A0A9D3XSI0_9SAUR</name>
<dbReference type="EMBL" id="JAHDVG010000464">
    <property type="protein sequence ID" value="KAH1184583.1"/>
    <property type="molecule type" value="Genomic_DNA"/>
</dbReference>
<feature type="non-terminal residue" evidence="1">
    <location>
        <position position="69"/>
    </location>
</feature>
<evidence type="ECO:0000313" key="2">
    <source>
        <dbReference type="Proteomes" id="UP000827986"/>
    </source>
</evidence>
<dbReference type="AlphaFoldDB" id="A0A9D3XSI0"/>
<gene>
    <name evidence="1" type="ORF">KIL84_012524</name>
</gene>
<evidence type="ECO:0000313" key="1">
    <source>
        <dbReference type="EMBL" id="KAH1184583.1"/>
    </source>
</evidence>
<organism evidence="1 2">
    <name type="scientific">Mauremys mutica</name>
    <name type="common">yellowpond turtle</name>
    <dbReference type="NCBI Taxonomy" id="74926"/>
    <lineage>
        <taxon>Eukaryota</taxon>
        <taxon>Metazoa</taxon>
        <taxon>Chordata</taxon>
        <taxon>Craniata</taxon>
        <taxon>Vertebrata</taxon>
        <taxon>Euteleostomi</taxon>
        <taxon>Archelosauria</taxon>
        <taxon>Testudinata</taxon>
        <taxon>Testudines</taxon>
        <taxon>Cryptodira</taxon>
        <taxon>Durocryptodira</taxon>
        <taxon>Testudinoidea</taxon>
        <taxon>Geoemydidae</taxon>
        <taxon>Geoemydinae</taxon>
        <taxon>Mauremys</taxon>
    </lineage>
</organism>
<protein>
    <submittedName>
        <fullName evidence="1">Uncharacterized protein</fullName>
    </submittedName>
</protein>
<accession>A0A9D3XSI0</accession>
<proteinExistence type="predicted"/>
<keyword evidence="2" id="KW-1185">Reference proteome</keyword>
<comment type="caution">
    <text evidence="1">The sequence shown here is derived from an EMBL/GenBank/DDBJ whole genome shotgun (WGS) entry which is preliminary data.</text>
</comment>
<sequence>GTTLEFPVFVNSGLFVSDNMLAAQKSHWNERHTCLQQRLSKEQEISVPRLQSCSMSYPDPVPLYSPTAH</sequence>